<organism evidence="1 2">
    <name type="scientific">Saguinus oedipus</name>
    <name type="common">Cotton-top tamarin</name>
    <name type="synonym">Oedipomidas oedipus</name>
    <dbReference type="NCBI Taxonomy" id="9490"/>
    <lineage>
        <taxon>Eukaryota</taxon>
        <taxon>Metazoa</taxon>
        <taxon>Chordata</taxon>
        <taxon>Craniata</taxon>
        <taxon>Vertebrata</taxon>
        <taxon>Euteleostomi</taxon>
        <taxon>Mammalia</taxon>
        <taxon>Eutheria</taxon>
        <taxon>Euarchontoglires</taxon>
        <taxon>Primates</taxon>
        <taxon>Haplorrhini</taxon>
        <taxon>Platyrrhini</taxon>
        <taxon>Cebidae</taxon>
        <taxon>Callitrichinae</taxon>
        <taxon>Saguinus</taxon>
    </lineage>
</organism>
<proteinExistence type="predicted"/>
<keyword evidence="2" id="KW-1185">Reference proteome</keyword>
<dbReference type="EMBL" id="JASSZA010000010">
    <property type="protein sequence ID" value="KAK2100354.1"/>
    <property type="molecule type" value="Genomic_DNA"/>
</dbReference>
<name>A0ABQ9UTD6_SAGOE</name>
<sequence length="84" mass="9503">MPRHNYSRVAPLVKSLCAKHGLSYEVKPFLTALVDIVSARQEEAVENWVQEGQLPRGSCLNLALATVQLPYPTPLTWSRFHSRE</sequence>
<reference evidence="1 2" key="1">
    <citation type="submission" date="2023-05" db="EMBL/GenBank/DDBJ databases">
        <title>B98-5 Cell Line De Novo Hybrid Assembly: An Optical Mapping Approach.</title>
        <authorList>
            <person name="Kananen K."/>
            <person name="Auerbach J.A."/>
            <person name="Kautto E."/>
            <person name="Blachly J.S."/>
        </authorList>
    </citation>
    <scope>NUCLEOTIDE SEQUENCE [LARGE SCALE GENOMIC DNA]</scope>
    <source>
        <strain evidence="1">B95-8</strain>
        <tissue evidence="1">Cell line</tissue>
    </source>
</reference>
<accession>A0ABQ9UTD6</accession>
<evidence type="ECO:0000313" key="2">
    <source>
        <dbReference type="Proteomes" id="UP001266305"/>
    </source>
</evidence>
<gene>
    <name evidence="1" type="ORF">P7K49_021702</name>
</gene>
<dbReference type="Proteomes" id="UP001266305">
    <property type="component" value="Unassembled WGS sequence"/>
</dbReference>
<protein>
    <submittedName>
        <fullName evidence="1">Uncharacterized protein</fullName>
    </submittedName>
</protein>
<comment type="caution">
    <text evidence="1">The sequence shown here is derived from an EMBL/GenBank/DDBJ whole genome shotgun (WGS) entry which is preliminary data.</text>
</comment>
<evidence type="ECO:0000313" key="1">
    <source>
        <dbReference type="EMBL" id="KAK2100354.1"/>
    </source>
</evidence>